<feature type="transmembrane region" description="Helical" evidence="1">
    <location>
        <begin position="138"/>
        <end position="155"/>
    </location>
</feature>
<organism evidence="2 3">
    <name type="scientific">Phycicoccus avicenniae</name>
    <dbReference type="NCBI Taxonomy" id="2828860"/>
    <lineage>
        <taxon>Bacteria</taxon>
        <taxon>Bacillati</taxon>
        <taxon>Actinomycetota</taxon>
        <taxon>Actinomycetes</taxon>
        <taxon>Micrococcales</taxon>
        <taxon>Intrasporangiaceae</taxon>
        <taxon>Phycicoccus</taxon>
    </lineage>
</organism>
<dbReference type="Proteomes" id="UP000677016">
    <property type="component" value="Unassembled WGS sequence"/>
</dbReference>
<sequence length="362" mass="40528">MTTETVVFLVVVAVRFLLPLAIPRYPLPAILGCLVVDGVDQTVFQTFGFDPPGYQGYDKAMDVYYLAIAFLASMRNWTRSAAADIARFLFLYRMVGVVAFELTGWRPLLLLFPNAFEYFFIVYEAVRTRWDPQRHSPRWWLAAAALVWVVVKIPQEYWIHIAQLDLTDTMRDVPWFTPALVLLLAALLGGYLLLVRPRLTAPDHTLRLTAEPVPEEMDEAHERDSWIIANRRVRSWATVEQVLLVGLLCVIYGQILPDLDATPLEVLLFTGFYTVVNTAVTLAAVRRIGSREGVVAAFGARLAVNVGLVLLARMLLGAGSIPLGDALFFLTLLSLLVTLHDRWAPVAAVRRLADPAGLRQAR</sequence>
<protein>
    <submittedName>
        <fullName evidence="2">Uncharacterized protein</fullName>
    </submittedName>
</protein>
<accession>A0A941D9F7</accession>
<feature type="transmembrane region" description="Helical" evidence="1">
    <location>
        <begin position="267"/>
        <end position="285"/>
    </location>
</feature>
<gene>
    <name evidence="2" type="ORF">KC207_14735</name>
</gene>
<feature type="transmembrane region" description="Helical" evidence="1">
    <location>
        <begin position="6"/>
        <end position="22"/>
    </location>
</feature>
<evidence type="ECO:0000313" key="3">
    <source>
        <dbReference type="Proteomes" id="UP000677016"/>
    </source>
</evidence>
<feature type="transmembrane region" description="Helical" evidence="1">
    <location>
        <begin position="321"/>
        <end position="340"/>
    </location>
</feature>
<proteinExistence type="predicted"/>
<dbReference type="RefSeq" id="WP_211604074.1">
    <property type="nucleotide sequence ID" value="NZ_JAGSNF010000021.1"/>
</dbReference>
<feature type="transmembrane region" description="Helical" evidence="1">
    <location>
        <begin position="108"/>
        <end position="126"/>
    </location>
</feature>
<name>A0A941D9F7_9MICO</name>
<keyword evidence="3" id="KW-1185">Reference proteome</keyword>
<dbReference type="EMBL" id="JAGSNF010000021">
    <property type="protein sequence ID" value="MBR7744549.1"/>
    <property type="molecule type" value="Genomic_DNA"/>
</dbReference>
<reference evidence="2" key="1">
    <citation type="submission" date="2021-04" db="EMBL/GenBank/DDBJ databases">
        <title>Phycicoccus avicenniae sp. nov., a novel endophytic actinomycetes isolated from branch of Avicennia mariana.</title>
        <authorList>
            <person name="Tuo L."/>
        </authorList>
    </citation>
    <scope>NUCLEOTIDE SEQUENCE</scope>
    <source>
        <strain evidence="2">BSK3Z-2</strain>
    </source>
</reference>
<keyword evidence="1" id="KW-0472">Membrane</keyword>
<feature type="transmembrane region" description="Helical" evidence="1">
    <location>
        <begin position="236"/>
        <end position="255"/>
    </location>
</feature>
<comment type="caution">
    <text evidence="2">The sequence shown here is derived from an EMBL/GenBank/DDBJ whole genome shotgun (WGS) entry which is preliminary data.</text>
</comment>
<feature type="transmembrane region" description="Helical" evidence="1">
    <location>
        <begin position="294"/>
        <end position="315"/>
    </location>
</feature>
<dbReference type="AlphaFoldDB" id="A0A941D9F7"/>
<keyword evidence="1" id="KW-0812">Transmembrane</keyword>
<evidence type="ECO:0000256" key="1">
    <source>
        <dbReference type="SAM" id="Phobius"/>
    </source>
</evidence>
<feature type="transmembrane region" description="Helical" evidence="1">
    <location>
        <begin position="175"/>
        <end position="194"/>
    </location>
</feature>
<evidence type="ECO:0000313" key="2">
    <source>
        <dbReference type="EMBL" id="MBR7744549.1"/>
    </source>
</evidence>
<keyword evidence="1" id="KW-1133">Transmembrane helix</keyword>